<dbReference type="EMBL" id="VLLP01000001">
    <property type="protein sequence ID" value="TWJ31566.1"/>
    <property type="molecule type" value="Genomic_DNA"/>
</dbReference>
<reference evidence="1 2" key="1">
    <citation type="submission" date="2019-07" db="EMBL/GenBank/DDBJ databases">
        <title>R&amp;d 2014.</title>
        <authorList>
            <person name="Klenk H.-P."/>
        </authorList>
    </citation>
    <scope>NUCLEOTIDE SEQUENCE [LARGE SCALE GENOMIC DNA]</scope>
    <source>
        <strain evidence="1 2">DSM 43912</strain>
    </source>
</reference>
<proteinExistence type="predicted"/>
<organism evidence="1 2">
    <name type="scientific">Micromonospora sagamiensis</name>
    <dbReference type="NCBI Taxonomy" id="47875"/>
    <lineage>
        <taxon>Bacteria</taxon>
        <taxon>Bacillati</taxon>
        <taxon>Actinomycetota</taxon>
        <taxon>Actinomycetes</taxon>
        <taxon>Micromonosporales</taxon>
        <taxon>Micromonosporaceae</taxon>
        <taxon>Micromonospora</taxon>
    </lineage>
</organism>
<name>A0A562WN05_9ACTN</name>
<keyword evidence="2" id="KW-1185">Reference proteome</keyword>
<sequence length="56" mass="6391">MVALRDSLGHVPELDFGEATLSAEDDQSRRIRIWCDARLGDGRRCVLPIRHDGRCR</sequence>
<gene>
    <name evidence="1" type="ORF">JD81_05124</name>
</gene>
<protein>
    <submittedName>
        <fullName evidence="1">Uncharacterized protein</fullName>
    </submittedName>
</protein>
<dbReference type="AlphaFoldDB" id="A0A562WN05"/>
<dbReference type="Proteomes" id="UP000319728">
    <property type="component" value="Unassembled WGS sequence"/>
</dbReference>
<evidence type="ECO:0000313" key="2">
    <source>
        <dbReference type="Proteomes" id="UP000319728"/>
    </source>
</evidence>
<evidence type="ECO:0000313" key="1">
    <source>
        <dbReference type="EMBL" id="TWJ31566.1"/>
    </source>
</evidence>
<comment type="caution">
    <text evidence="1">The sequence shown here is derived from an EMBL/GenBank/DDBJ whole genome shotgun (WGS) entry which is preliminary data.</text>
</comment>
<accession>A0A562WN05</accession>